<name>A0A819R022_9BILA</name>
<evidence type="ECO:0008006" key="4">
    <source>
        <dbReference type="Google" id="ProtNLM"/>
    </source>
</evidence>
<evidence type="ECO:0000313" key="2">
    <source>
        <dbReference type="EMBL" id="CAF4034162.1"/>
    </source>
</evidence>
<evidence type="ECO:0000256" key="1">
    <source>
        <dbReference type="SAM" id="MobiDB-lite"/>
    </source>
</evidence>
<feature type="compositionally biased region" description="Basic and acidic residues" evidence="1">
    <location>
        <begin position="80"/>
        <end position="100"/>
    </location>
</feature>
<dbReference type="EMBL" id="CAJOBE010007367">
    <property type="protein sequence ID" value="CAF4034162.1"/>
    <property type="molecule type" value="Genomic_DNA"/>
</dbReference>
<protein>
    <recommendedName>
        <fullName evidence="4">DDE-1 domain-containing protein</fullName>
    </recommendedName>
</protein>
<comment type="caution">
    <text evidence="2">The sequence shown here is derived from an EMBL/GenBank/DDBJ whole genome shotgun (WGS) entry which is preliminary data.</text>
</comment>
<organism evidence="2 3">
    <name type="scientific">Rotaria sordida</name>
    <dbReference type="NCBI Taxonomy" id="392033"/>
    <lineage>
        <taxon>Eukaryota</taxon>
        <taxon>Metazoa</taxon>
        <taxon>Spiralia</taxon>
        <taxon>Gnathifera</taxon>
        <taxon>Rotifera</taxon>
        <taxon>Eurotatoria</taxon>
        <taxon>Bdelloidea</taxon>
        <taxon>Philodinida</taxon>
        <taxon>Philodinidae</taxon>
        <taxon>Rotaria</taxon>
    </lineage>
</organism>
<dbReference type="AlphaFoldDB" id="A0A819R022"/>
<proteinExistence type="predicted"/>
<dbReference type="Proteomes" id="UP000663874">
    <property type="component" value="Unassembled WGS sequence"/>
</dbReference>
<feature type="compositionally biased region" description="Acidic residues" evidence="1">
    <location>
        <begin position="61"/>
        <end position="75"/>
    </location>
</feature>
<feature type="region of interest" description="Disordered" evidence="1">
    <location>
        <begin position="61"/>
        <end position="100"/>
    </location>
</feature>
<accession>A0A819R022</accession>
<sequence length="301" mass="35092">MNLLNIVKHLLDLAQTEFGYGNSAMTTDEIFIAERLFEALKSFKDSYFSELYSYDSLEFEDEYDETAEEEEEDSSGETIDAAKSDDEMDDHNENEHSDLRNRFTLDEMEKIIEWVDQHPNARFATISHQKGNEFGKRVQKDLIVPPNVVVRASKSGKSSGEKHHTFLNEVLRPLVGNKFLLFLDSWKTQADLTKFRAVFPNQDSQLLIFPKGSTGYIQPQDLSLFRSWRFIHEKIEHYVHINQTEMTISDRQYFINIHSIIHNQLSAPQFKNLIKNGFIQARITNERIGQIEKPKDVCFKF</sequence>
<reference evidence="2" key="1">
    <citation type="submission" date="2021-02" db="EMBL/GenBank/DDBJ databases">
        <authorList>
            <person name="Nowell W R."/>
        </authorList>
    </citation>
    <scope>NUCLEOTIDE SEQUENCE</scope>
</reference>
<evidence type="ECO:0000313" key="3">
    <source>
        <dbReference type="Proteomes" id="UP000663874"/>
    </source>
</evidence>
<gene>
    <name evidence="2" type="ORF">FNK824_LOCUS27810</name>
</gene>